<dbReference type="FunFam" id="3.30.160.60:FF:000222">
    <property type="entry name" value="Putative transcriptional repressor ctcf"/>
    <property type="match status" value="1"/>
</dbReference>
<feature type="compositionally biased region" description="Basic residues" evidence="14">
    <location>
        <begin position="760"/>
        <end position="772"/>
    </location>
</feature>
<feature type="compositionally biased region" description="Gly residues" evidence="14">
    <location>
        <begin position="113"/>
        <end position="125"/>
    </location>
</feature>
<feature type="compositionally biased region" description="Basic and acidic residues" evidence="14">
    <location>
        <begin position="927"/>
        <end position="948"/>
    </location>
</feature>
<dbReference type="FunFam" id="3.30.160.60:FF:000373">
    <property type="entry name" value="Putative transcriptional repressor ctcf"/>
    <property type="match status" value="1"/>
</dbReference>
<proteinExistence type="inferred from homology"/>
<evidence type="ECO:0000256" key="9">
    <source>
        <dbReference type="ARBA" id="ARBA00023163"/>
    </source>
</evidence>
<feature type="region of interest" description="Disordered" evidence="14">
    <location>
        <begin position="682"/>
        <end position="713"/>
    </location>
</feature>
<reference evidence="17" key="1">
    <citation type="submission" date="2025-08" db="UniProtKB">
        <authorList>
            <consortium name="RefSeq"/>
        </authorList>
    </citation>
    <scope>IDENTIFICATION</scope>
    <source>
        <tissue evidence="17">Gonads</tissue>
    </source>
</reference>
<feature type="compositionally biased region" description="Acidic residues" evidence="14">
    <location>
        <begin position="874"/>
        <end position="884"/>
    </location>
</feature>
<feature type="domain" description="C2H2-type" evidence="15">
    <location>
        <begin position="427"/>
        <end position="455"/>
    </location>
</feature>
<dbReference type="SMART" id="SM00355">
    <property type="entry name" value="ZnF_C2H2"/>
    <property type="match status" value="11"/>
</dbReference>
<feature type="domain" description="C2H2-type" evidence="15">
    <location>
        <begin position="512"/>
        <end position="539"/>
    </location>
</feature>
<feature type="domain" description="C2H2-type" evidence="15">
    <location>
        <begin position="570"/>
        <end position="597"/>
    </location>
</feature>
<keyword evidence="8" id="KW-0238">DNA-binding</keyword>
<sequence length="965" mass="105639">MDPAASDSQTAQQGQTNLSDIQNYLASFNKEISDHTGQSFTQSSGNTAGFSVQNFQGTGFNQSQQFPTEVNVSYFQGQQGGFAQGTQFQQAGGDFQGFTSYDFQSAAGAAGNSAGGPMQGQGQGGPQIVQVSGEAGAGGQGVVTVPVSQQPGASGSSPLLGTAQQAQNIVTGQTLGQSQGDNLVSDSVVQALASVAANAIQVPGEMGNTNSSVTPQLVAIQNTANASQPQIIPVSGAPGGDNTSLNAPQAGSLQMLADVTSGQHSQPAAATNVTPVTSSAQQANANSVMLNTGNAYQTVTIVPSENNQGGEISYVLIVSQPGEENKDMSVYDFKEDKGGEIQEEESEDLGDGMRKIKILPKKPGQQSTSVLMCNYCNYTSPKRYLLTRHMRSHSEERPHKCSICERGFKTIASLQNHINTHTGVRPHKCKECDAAFTTSGELVRHVRYRHSFIKPHKCPECDYASVELSKLKRHIRSHTGERPYQCPHCTYASPDTYKLKRHLRIHTGEKPYECDICHARFTQSNSLKAHRLIHSGSKPIYQCELCPTTCGRKTDLKIHVQKLHTSDKPLPCKKCPKSFPDRYSYKLHMKTHDGEKCFKCDFCPYAALSQRFLETHMLTHTGEKPFECDECDQSFRQKQLLRRHKNLYHTPGYQPPPKKDLIHDCPECPKAFAHKGNLMRHMVQHDPNNPDYQQAAADADANPDDDEEEEDISVDTQQIVQAVVEAYHEGVQSGAIHTDDEDDSALPQQQLDFQQTSHQFGRHPNKRGRPRKHSDLQMELQDSDGQGGQQVILLQIDSGHVIQMQPEQVQQLRLADVGLNQHSLEETETEEEEGEPQALDAATPVTSPQKDGDLTVTPTRRSTRRSSSRRGTEGEGEISEEVSPEVDTPTRQTRSTRKRTASGTPEEVGTPAKRQAGPQGTPRRGRGKGDNPGEDEKKREEQKKKDIETCFGFDIEGGNQDNPQQ</sequence>
<evidence type="ECO:0000256" key="5">
    <source>
        <dbReference type="ARBA" id="ARBA00022771"/>
    </source>
</evidence>
<dbReference type="OrthoDB" id="9888716at2759"/>
<evidence type="ECO:0000256" key="11">
    <source>
        <dbReference type="ARBA" id="ARBA00061457"/>
    </source>
</evidence>
<keyword evidence="7" id="KW-0805">Transcription regulation</keyword>
<evidence type="ECO:0000256" key="7">
    <source>
        <dbReference type="ARBA" id="ARBA00023015"/>
    </source>
</evidence>
<feature type="compositionally biased region" description="Acidic residues" evidence="14">
    <location>
        <begin position="826"/>
        <end position="835"/>
    </location>
</feature>
<dbReference type="PANTHER" id="PTHR24377">
    <property type="entry name" value="IP01015P-RELATED"/>
    <property type="match status" value="1"/>
</dbReference>
<evidence type="ECO:0000256" key="2">
    <source>
        <dbReference type="ARBA" id="ARBA00022491"/>
    </source>
</evidence>
<dbReference type="GeneID" id="106180949"/>
<organism evidence="16 17">
    <name type="scientific">Lingula anatina</name>
    <name type="common">Brachiopod</name>
    <name type="synonym">Lingula unguis</name>
    <dbReference type="NCBI Taxonomy" id="7574"/>
    <lineage>
        <taxon>Eukaryota</taxon>
        <taxon>Metazoa</taxon>
        <taxon>Spiralia</taxon>
        <taxon>Lophotrochozoa</taxon>
        <taxon>Brachiopoda</taxon>
        <taxon>Linguliformea</taxon>
        <taxon>Lingulata</taxon>
        <taxon>Lingulida</taxon>
        <taxon>Linguloidea</taxon>
        <taxon>Lingulidae</taxon>
        <taxon>Lingula</taxon>
    </lineage>
</organism>
<feature type="region of interest" description="Disordered" evidence="14">
    <location>
        <begin position="109"/>
        <end position="135"/>
    </location>
</feature>
<evidence type="ECO:0000256" key="1">
    <source>
        <dbReference type="ARBA" id="ARBA00004123"/>
    </source>
</evidence>
<evidence type="ECO:0000256" key="6">
    <source>
        <dbReference type="ARBA" id="ARBA00022833"/>
    </source>
</evidence>
<evidence type="ECO:0000256" key="10">
    <source>
        <dbReference type="ARBA" id="ARBA00023242"/>
    </source>
</evidence>
<dbReference type="Gene3D" id="3.30.160.60">
    <property type="entry name" value="Classic Zinc Finger"/>
    <property type="match status" value="10"/>
</dbReference>
<evidence type="ECO:0000256" key="12">
    <source>
        <dbReference type="ARBA" id="ARBA00079129"/>
    </source>
</evidence>
<dbReference type="GO" id="GO:0003677">
    <property type="term" value="F:DNA binding"/>
    <property type="evidence" value="ECO:0007669"/>
    <property type="project" value="UniProtKB-KW"/>
</dbReference>
<feature type="region of interest" description="Disordered" evidence="14">
    <location>
        <begin position="754"/>
        <end position="784"/>
    </location>
</feature>
<keyword evidence="10" id="KW-0539">Nucleus</keyword>
<evidence type="ECO:0000256" key="8">
    <source>
        <dbReference type="ARBA" id="ARBA00023125"/>
    </source>
</evidence>
<comment type="similarity">
    <text evidence="11">Belongs to the CTCF zinc-finger protein family.</text>
</comment>
<keyword evidence="6" id="KW-0862">Zinc</keyword>
<feature type="domain" description="C2H2-type" evidence="15">
    <location>
        <begin position="541"/>
        <end position="569"/>
    </location>
</feature>
<dbReference type="InterPro" id="IPR036236">
    <property type="entry name" value="Znf_C2H2_sf"/>
</dbReference>
<keyword evidence="16" id="KW-1185">Reference proteome</keyword>
<feature type="domain" description="C2H2-type" evidence="15">
    <location>
        <begin position="399"/>
        <end position="426"/>
    </location>
</feature>
<dbReference type="InterPro" id="IPR013087">
    <property type="entry name" value="Znf_C2H2_type"/>
</dbReference>
<dbReference type="GO" id="GO:0008270">
    <property type="term" value="F:zinc ion binding"/>
    <property type="evidence" value="ECO:0007669"/>
    <property type="project" value="UniProtKB-KW"/>
</dbReference>
<keyword evidence="4" id="KW-0677">Repeat</keyword>
<dbReference type="FunFam" id="3.30.160.60:FF:000802">
    <property type="entry name" value="CCCTC-binding factor like"/>
    <property type="match status" value="1"/>
</dbReference>
<dbReference type="FunFam" id="3.30.160.60:FF:000420">
    <property type="entry name" value="Putative transcriptional repressor ctcf"/>
    <property type="match status" value="1"/>
</dbReference>
<feature type="domain" description="C2H2-type" evidence="15">
    <location>
        <begin position="484"/>
        <end position="511"/>
    </location>
</feature>
<evidence type="ECO:0000256" key="13">
    <source>
        <dbReference type="PROSITE-ProRule" id="PRU00042"/>
    </source>
</evidence>
<feature type="domain" description="C2H2-type" evidence="15">
    <location>
        <begin position="598"/>
        <end position="625"/>
    </location>
</feature>
<feature type="region of interest" description="Disordered" evidence="14">
    <location>
        <begin position="824"/>
        <end position="965"/>
    </location>
</feature>
<feature type="domain" description="C2H2-type" evidence="15">
    <location>
        <begin position="626"/>
        <end position="650"/>
    </location>
</feature>
<name>A0A1S3KEB8_LINAN</name>
<evidence type="ECO:0000313" key="16">
    <source>
        <dbReference type="Proteomes" id="UP000085678"/>
    </source>
</evidence>
<comment type="subcellular location">
    <subcellularLocation>
        <location evidence="1">Nucleus</location>
    </subcellularLocation>
</comment>
<evidence type="ECO:0000313" key="17">
    <source>
        <dbReference type="RefSeq" id="XP_013420586.2"/>
    </source>
</evidence>
<accession>A0A1S3KEB8</accession>
<dbReference type="RefSeq" id="XP_013420586.2">
    <property type="nucleotide sequence ID" value="XM_013565132.2"/>
</dbReference>
<dbReference type="SUPFAM" id="SSF57667">
    <property type="entry name" value="beta-beta-alpha zinc fingers"/>
    <property type="match status" value="7"/>
</dbReference>
<evidence type="ECO:0000256" key="3">
    <source>
        <dbReference type="ARBA" id="ARBA00022723"/>
    </source>
</evidence>
<keyword evidence="2" id="KW-0678">Repressor</keyword>
<dbReference type="FunFam" id="3.30.160.60:FF:000049">
    <property type="entry name" value="transcriptional repressor CTCF isoform X1"/>
    <property type="match status" value="2"/>
</dbReference>
<dbReference type="PROSITE" id="PS50157">
    <property type="entry name" value="ZINC_FINGER_C2H2_2"/>
    <property type="match status" value="11"/>
</dbReference>
<gene>
    <name evidence="17" type="primary">LOC106180949</name>
</gene>
<evidence type="ECO:0000256" key="4">
    <source>
        <dbReference type="ARBA" id="ARBA00022737"/>
    </source>
</evidence>
<feature type="compositionally biased region" description="Acidic residues" evidence="14">
    <location>
        <begin position="701"/>
        <end position="713"/>
    </location>
</feature>
<keyword evidence="9" id="KW-0804">Transcription</keyword>
<dbReference type="PROSITE" id="PS00028">
    <property type="entry name" value="ZINC_FINGER_C2H2_1"/>
    <property type="match status" value="7"/>
</dbReference>
<feature type="domain" description="C2H2-type" evidence="15">
    <location>
        <begin position="663"/>
        <end position="690"/>
    </location>
</feature>
<evidence type="ECO:0000259" key="15">
    <source>
        <dbReference type="PROSITE" id="PS50157"/>
    </source>
</evidence>
<dbReference type="KEGG" id="lak:106180949"/>
<dbReference type="Pfam" id="PF00096">
    <property type="entry name" value="zf-C2H2"/>
    <property type="match status" value="8"/>
</dbReference>
<dbReference type="InterPro" id="IPR050826">
    <property type="entry name" value="Krueppel_C2H2_ZnFinger"/>
</dbReference>
<dbReference type="Pfam" id="PF23611">
    <property type="entry name" value="zf-C2H2_16"/>
    <property type="match status" value="1"/>
</dbReference>
<protein>
    <recommendedName>
        <fullName evidence="12">CCCTC-binding factor</fullName>
    </recommendedName>
</protein>
<dbReference type="GO" id="GO:0010468">
    <property type="term" value="P:regulation of gene expression"/>
    <property type="evidence" value="ECO:0007669"/>
    <property type="project" value="UniProtKB-ARBA"/>
</dbReference>
<dbReference type="InParanoid" id="A0A1S3KEB8"/>
<evidence type="ECO:0000256" key="14">
    <source>
        <dbReference type="SAM" id="MobiDB-lite"/>
    </source>
</evidence>
<keyword evidence="5 13" id="KW-0863">Zinc-finger</keyword>
<dbReference type="AlphaFoldDB" id="A0A1S3KEB8"/>
<keyword evidence="3" id="KW-0479">Metal-binding</keyword>
<feature type="domain" description="C2H2-type" evidence="15">
    <location>
        <begin position="456"/>
        <end position="483"/>
    </location>
</feature>
<feature type="domain" description="C2H2-type" evidence="15">
    <location>
        <begin position="371"/>
        <end position="398"/>
    </location>
</feature>
<dbReference type="GO" id="GO:0005634">
    <property type="term" value="C:nucleus"/>
    <property type="evidence" value="ECO:0007669"/>
    <property type="project" value="UniProtKB-SubCell"/>
</dbReference>
<dbReference type="Proteomes" id="UP000085678">
    <property type="component" value="Unplaced"/>
</dbReference>
<dbReference type="InterPro" id="IPR056438">
    <property type="entry name" value="Znf-C2H2_CTCF"/>
</dbReference>